<dbReference type="AlphaFoldDB" id="A0A1H2PL29"/>
<keyword evidence="3" id="KW-1185">Reference proteome</keyword>
<evidence type="ECO:0000313" key="3">
    <source>
        <dbReference type="Proteomes" id="UP000243719"/>
    </source>
</evidence>
<proteinExistence type="predicted"/>
<evidence type="ECO:0000259" key="1">
    <source>
        <dbReference type="PROSITE" id="PS50943"/>
    </source>
</evidence>
<accession>A0A1H2PL29</accession>
<dbReference type="GO" id="GO:0003677">
    <property type="term" value="F:DNA binding"/>
    <property type="evidence" value="ECO:0007669"/>
    <property type="project" value="InterPro"/>
</dbReference>
<dbReference type="InterPro" id="IPR001387">
    <property type="entry name" value="Cro/C1-type_HTH"/>
</dbReference>
<dbReference type="EMBL" id="FNLO01000001">
    <property type="protein sequence ID" value="SDV46730.1"/>
    <property type="molecule type" value="Genomic_DNA"/>
</dbReference>
<evidence type="ECO:0000313" key="2">
    <source>
        <dbReference type="EMBL" id="SDV46730.1"/>
    </source>
</evidence>
<dbReference type="InterPro" id="IPR010982">
    <property type="entry name" value="Lambda_DNA-bd_dom_sf"/>
</dbReference>
<name>A0A1H2PL29_9BURK</name>
<organism evidence="2 3">
    <name type="scientific">Chitinasiproducens palmae</name>
    <dbReference type="NCBI Taxonomy" id="1770053"/>
    <lineage>
        <taxon>Bacteria</taxon>
        <taxon>Pseudomonadati</taxon>
        <taxon>Pseudomonadota</taxon>
        <taxon>Betaproteobacteria</taxon>
        <taxon>Burkholderiales</taxon>
        <taxon>Burkholderiaceae</taxon>
        <taxon>Chitinasiproducens</taxon>
    </lineage>
</organism>
<dbReference type="STRING" id="1770053.SAMN05216551_101586"/>
<gene>
    <name evidence="2" type="ORF">SAMN05216551_101586</name>
</gene>
<dbReference type="Proteomes" id="UP000243719">
    <property type="component" value="Unassembled WGS sequence"/>
</dbReference>
<sequence>MRTLKEISEILLRRFNRMVVGKLELAHDAGVTYRTLNHVLGGEQDYKVSTLLAIADRLGLELTLVPREAAAGMPSEPQNEVRTRVQAALDQLGDET</sequence>
<dbReference type="RefSeq" id="WP_091904344.1">
    <property type="nucleotide sequence ID" value="NZ_FNLO01000001.1"/>
</dbReference>
<protein>
    <recommendedName>
        <fullName evidence="1">HTH cro/C1-type domain-containing protein</fullName>
    </recommendedName>
</protein>
<dbReference type="SUPFAM" id="SSF47413">
    <property type="entry name" value="lambda repressor-like DNA-binding domains"/>
    <property type="match status" value="1"/>
</dbReference>
<dbReference type="OrthoDB" id="8817527at2"/>
<feature type="domain" description="HTH cro/C1-type" evidence="1">
    <location>
        <begin position="24"/>
        <end position="65"/>
    </location>
</feature>
<dbReference type="PROSITE" id="PS50943">
    <property type="entry name" value="HTH_CROC1"/>
    <property type="match status" value="1"/>
</dbReference>
<reference evidence="3" key="1">
    <citation type="submission" date="2016-09" db="EMBL/GenBank/DDBJ databases">
        <authorList>
            <person name="Varghese N."/>
            <person name="Submissions S."/>
        </authorList>
    </citation>
    <scope>NUCLEOTIDE SEQUENCE [LARGE SCALE GENOMIC DNA]</scope>
    <source>
        <strain evidence="3">JS23</strain>
    </source>
</reference>